<dbReference type="SMART" id="SM00409">
    <property type="entry name" value="IG"/>
    <property type="match status" value="1"/>
</dbReference>
<dbReference type="GO" id="GO:0007411">
    <property type="term" value="P:axon guidance"/>
    <property type="evidence" value="ECO:0007669"/>
    <property type="project" value="TreeGrafter"/>
</dbReference>
<dbReference type="InterPro" id="IPR036116">
    <property type="entry name" value="FN3_sf"/>
</dbReference>
<dbReference type="InterPro" id="IPR013783">
    <property type="entry name" value="Ig-like_fold"/>
</dbReference>
<dbReference type="CDD" id="cd00063">
    <property type="entry name" value="FN3"/>
    <property type="match status" value="2"/>
</dbReference>
<dbReference type="InterPro" id="IPR003599">
    <property type="entry name" value="Ig_sub"/>
</dbReference>
<dbReference type="InterPro" id="IPR003961">
    <property type="entry name" value="FN3_dom"/>
</dbReference>
<dbReference type="EMBL" id="CAQQ02123386">
    <property type="status" value="NOT_ANNOTATED_CDS"/>
    <property type="molecule type" value="Genomic_DNA"/>
</dbReference>
<dbReference type="AlphaFoldDB" id="T1GDK3"/>
<dbReference type="InterPro" id="IPR007110">
    <property type="entry name" value="Ig-like_dom"/>
</dbReference>
<dbReference type="STRING" id="36166.T1GDK3"/>
<evidence type="ECO:0000259" key="2">
    <source>
        <dbReference type="PROSITE" id="PS50835"/>
    </source>
</evidence>
<feature type="domain" description="Ig-like" evidence="2">
    <location>
        <begin position="113"/>
        <end position="201"/>
    </location>
</feature>
<dbReference type="HOGENOM" id="CLU_037165_0_0_1"/>
<dbReference type="PANTHER" id="PTHR10075">
    <property type="entry name" value="BASIGIN RELATED"/>
    <property type="match status" value="1"/>
</dbReference>
<dbReference type="FunFam" id="2.60.40.10:FF:000967">
    <property type="entry name" value="Uncharacterized protein, isoform D"/>
    <property type="match status" value="1"/>
</dbReference>
<dbReference type="EnsemblMetazoa" id="MESCA001392-RA">
    <property type="protein sequence ID" value="MESCA001392-PA"/>
    <property type="gene ID" value="MESCA001392"/>
</dbReference>
<dbReference type="PROSITE" id="PS50835">
    <property type="entry name" value="IG_LIKE"/>
    <property type="match status" value="1"/>
</dbReference>
<reference evidence="5" key="1">
    <citation type="submission" date="2013-02" db="EMBL/GenBank/DDBJ databases">
        <authorList>
            <person name="Hughes D."/>
        </authorList>
    </citation>
    <scope>NUCLEOTIDE SEQUENCE</scope>
    <source>
        <strain>Durham</strain>
        <strain evidence="5">NC isolate 2 -- Noor lab</strain>
    </source>
</reference>
<dbReference type="PROSITE" id="PS50853">
    <property type="entry name" value="FN3"/>
    <property type="match status" value="2"/>
</dbReference>
<feature type="domain" description="Fibronectin type-III" evidence="3">
    <location>
        <begin position="193"/>
        <end position="281"/>
    </location>
</feature>
<dbReference type="SMART" id="SM00060">
    <property type="entry name" value="FN3"/>
    <property type="match status" value="2"/>
</dbReference>
<keyword evidence="5" id="KW-1185">Reference proteome</keyword>
<feature type="domain" description="Fibronectin type-III" evidence="3">
    <location>
        <begin position="17"/>
        <end position="111"/>
    </location>
</feature>
<keyword evidence="1" id="KW-0393">Immunoglobulin domain</keyword>
<dbReference type="OMA" id="KWEVEYR"/>
<dbReference type="GO" id="GO:0005886">
    <property type="term" value="C:plasma membrane"/>
    <property type="evidence" value="ECO:0007669"/>
    <property type="project" value="TreeGrafter"/>
</dbReference>
<reference evidence="4" key="2">
    <citation type="submission" date="2015-06" db="UniProtKB">
        <authorList>
            <consortium name="EnsemblMetazoa"/>
        </authorList>
    </citation>
    <scope>IDENTIFICATION</scope>
</reference>
<evidence type="ECO:0000313" key="4">
    <source>
        <dbReference type="EnsemblMetazoa" id="MESCA001392-PA"/>
    </source>
</evidence>
<name>T1GDK3_MEGSC</name>
<dbReference type="Gene3D" id="2.60.40.10">
    <property type="entry name" value="Immunoglobulins"/>
    <property type="match status" value="3"/>
</dbReference>
<dbReference type="SUPFAM" id="SSF48726">
    <property type="entry name" value="Immunoglobulin"/>
    <property type="match status" value="1"/>
</dbReference>
<proteinExistence type="predicted"/>
<dbReference type="SMART" id="SM00408">
    <property type="entry name" value="IGc2"/>
    <property type="match status" value="1"/>
</dbReference>
<sequence>MIISLFPGSSYNTVPSAPQDIKAIPASSTKIIISWLPPSSPNGELTGYTFYMTVLEGRHEGTHKRILGPFVEMHETQRTQDNATYQFWLTASTKVGEGEKTQVVIVPPNNKVPARIASFSQVIVTPWKENLMLPCRKVGNPPPVTIWRQDGHSMDTNSRRTLAKNGTLFIRDSQSSDAGNYTCSVNNTWGKDEIVYTVIIKVPPDSPNLTVVNTYTDSYVINYKRDNGDWEELQIDSHTNSHLLSNLWCGTRYQLYITAYNKIGTGLPCDIVNSFTKGNPPVQPKHSQMITNNSTSVTCWLDSWGDGGCGISYFMIECRLYGGG</sequence>
<dbReference type="Pfam" id="PF00041">
    <property type="entry name" value="fn3"/>
    <property type="match status" value="1"/>
</dbReference>
<dbReference type="GO" id="GO:0098632">
    <property type="term" value="F:cell-cell adhesion mediator activity"/>
    <property type="evidence" value="ECO:0007669"/>
    <property type="project" value="TreeGrafter"/>
</dbReference>
<evidence type="ECO:0000313" key="5">
    <source>
        <dbReference type="Proteomes" id="UP000015102"/>
    </source>
</evidence>
<dbReference type="GO" id="GO:0007156">
    <property type="term" value="P:homophilic cell adhesion via plasma membrane adhesion molecules"/>
    <property type="evidence" value="ECO:0007669"/>
    <property type="project" value="TreeGrafter"/>
</dbReference>
<accession>T1GDK3</accession>
<dbReference type="Pfam" id="PF13927">
    <property type="entry name" value="Ig_3"/>
    <property type="match status" value="1"/>
</dbReference>
<dbReference type="GO" id="GO:0070593">
    <property type="term" value="P:dendrite self-avoidance"/>
    <property type="evidence" value="ECO:0007669"/>
    <property type="project" value="TreeGrafter"/>
</dbReference>
<evidence type="ECO:0000259" key="3">
    <source>
        <dbReference type="PROSITE" id="PS50853"/>
    </source>
</evidence>
<dbReference type="InterPro" id="IPR003598">
    <property type="entry name" value="Ig_sub2"/>
</dbReference>
<dbReference type="InterPro" id="IPR036179">
    <property type="entry name" value="Ig-like_dom_sf"/>
</dbReference>
<protein>
    <recommendedName>
        <fullName evidence="6">Fibronectin type-III domain-containing protein</fullName>
    </recommendedName>
</protein>
<evidence type="ECO:0000256" key="1">
    <source>
        <dbReference type="ARBA" id="ARBA00023319"/>
    </source>
</evidence>
<dbReference type="SUPFAM" id="SSF49265">
    <property type="entry name" value="Fibronectin type III"/>
    <property type="match status" value="2"/>
</dbReference>
<dbReference type="PANTHER" id="PTHR10075:SF100">
    <property type="entry name" value="FASCICLIN-2"/>
    <property type="match status" value="1"/>
</dbReference>
<dbReference type="Proteomes" id="UP000015102">
    <property type="component" value="Unassembled WGS sequence"/>
</dbReference>
<evidence type="ECO:0008006" key="6">
    <source>
        <dbReference type="Google" id="ProtNLM"/>
    </source>
</evidence>
<organism evidence="4 5">
    <name type="scientific">Megaselia scalaris</name>
    <name type="common">Humpbacked fly</name>
    <name type="synonym">Phora scalaris</name>
    <dbReference type="NCBI Taxonomy" id="36166"/>
    <lineage>
        <taxon>Eukaryota</taxon>
        <taxon>Metazoa</taxon>
        <taxon>Ecdysozoa</taxon>
        <taxon>Arthropoda</taxon>
        <taxon>Hexapoda</taxon>
        <taxon>Insecta</taxon>
        <taxon>Pterygota</taxon>
        <taxon>Neoptera</taxon>
        <taxon>Endopterygota</taxon>
        <taxon>Diptera</taxon>
        <taxon>Brachycera</taxon>
        <taxon>Muscomorpha</taxon>
        <taxon>Platypezoidea</taxon>
        <taxon>Phoridae</taxon>
        <taxon>Megaseliini</taxon>
        <taxon>Megaselia</taxon>
    </lineage>
</organism>
<dbReference type="GO" id="GO:0030424">
    <property type="term" value="C:axon"/>
    <property type="evidence" value="ECO:0007669"/>
    <property type="project" value="TreeGrafter"/>
</dbReference>